<evidence type="ECO:0000256" key="11">
    <source>
        <dbReference type="ARBA" id="ARBA00023204"/>
    </source>
</evidence>
<dbReference type="SUPFAM" id="SSF51306">
    <property type="entry name" value="LexA/Signal peptidase"/>
    <property type="match status" value="1"/>
</dbReference>
<keyword evidence="3 13" id="KW-0678">Repressor</keyword>
<dbReference type="InterPro" id="IPR050077">
    <property type="entry name" value="LexA_repressor"/>
</dbReference>
<dbReference type="GO" id="GO:0006508">
    <property type="term" value="P:proteolysis"/>
    <property type="evidence" value="ECO:0007669"/>
    <property type="project" value="InterPro"/>
</dbReference>
<dbReference type="SUPFAM" id="SSF46785">
    <property type="entry name" value="Winged helix' DNA-binding domain"/>
    <property type="match status" value="1"/>
</dbReference>
<dbReference type="GO" id="GO:0006260">
    <property type="term" value="P:DNA replication"/>
    <property type="evidence" value="ECO:0007669"/>
    <property type="project" value="UniProtKB-UniRule"/>
</dbReference>
<evidence type="ECO:0000259" key="16">
    <source>
        <dbReference type="Pfam" id="PF01726"/>
    </source>
</evidence>
<dbReference type="InterPro" id="IPR036390">
    <property type="entry name" value="WH_DNA-bd_sf"/>
</dbReference>
<keyword evidence="10 13" id="KW-0804">Transcription</keyword>
<dbReference type="Pfam" id="PF01726">
    <property type="entry name" value="LexA_DNA_bind"/>
    <property type="match status" value="1"/>
</dbReference>
<dbReference type="PANTHER" id="PTHR33516:SF2">
    <property type="entry name" value="LEXA REPRESSOR-RELATED"/>
    <property type="match status" value="1"/>
</dbReference>
<dbReference type="Proteomes" id="UP000614490">
    <property type="component" value="Unassembled WGS sequence"/>
</dbReference>
<protein>
    <recommendedName>
        <fullName evidence="13">LexA repressor</fullName>
        <ecNumber evidence="13">3.4.21.88</ecNumber>
    </recommendedName>
</protein>
<dbReference type="NCBIfam" id="TIGR00498">
    <property type="entry name" value="lexA"/>
    <property type="match status" value="1"/>
</dbReference>
<accession>A0A931HTB3</accession>
<comment type="similarity">
    <text evidence="1 13 14">Belongs to the peptidase S24 family.</text>
</comment>
<evidence type="ECO:0000256" key="13">
    <source>
        <dbReference type="HAMAP-Rule" id="MF_00015"/>
    </source>
</evidence>
<proteinExistence type="inferred from homology"/>
<evidence type="ECO:0000313" key="18">
    <source>
        <dbReference type="Proteomes" id="UP000614490"/>
    </source>
</evidence>
<sequence>MSKLSKRQQEILDFIKEQVLLKGYPPSVREIGQSVGLASSSTVHGHLSRLEKKGYIRRDPTKPRAIEVIELEEDHSIPRSEAAYAPVIGKVTAGSPITAVENIEEYVPLPDTLAGSEENTFVLIVQGESMIEAGILDGDMVVVRQQQTAQNGDIVVAMTEDEEATVKRFFKEKNHIRLQPENATMEPIILNDVSILGKVVGLYRTVH</sequence>
<evidence type="ECO:0000256" key="1">
    <source>
        <dbReference type="ARBA" id="ARBA00007484"/>
    </source>
</evidence>
<dbReference type="InterPro" id="IPR036388">
    <property type="entry name" value="WH-like_DNA-bd_sf"/>
</dbReference>
<dbReference type="FunFam" id="1.10.10.10:FF:000009">
    <property type="entry name" value="LexA repressor"/>
    <property type="match status" value="1"/>
</dbReference>
<dbReference type="Gene3D" id="2.10.109.10">
    <property type="entry name" value="Umud Fragment, subunit A"/>
    <property type="match status" value="1"/>
</dbReference>
<comment type="caution">
    <text evidence="17">The sequence shown here is derived from an EMBL/GenBank/DDBJ whole genome shotgun (WGS) entry which is preliminary data.</text>
</comment>
<dbReference type="GO" id="GO:0003677">
    <property type="term" value="F:DNA binding"/>
    <property type="evidence" value="ECO:0007669"/>
    <property type="project" value="UniProtKB-UniRule"/>
</dbReference>
<dbReference type="GO" id="GO:0045892">
    <property type="term" value="P:negative regulation of DNA-templated transcription"/>
    <property type="evidence" value="ECO:0007669"/>
    <property type="project" value="UniProtKB-UniRule"/>
</dbReference>
<evidence type="ECO:0000313" key="17">
    <source>
        <dbReference type="EMBL" id="MBH0229397.1"/>
    </source>
</evidence>
<dbReference type="RefSeq" id="WP_197316011.1">
    <property type="nucleotide sequence ID" value="NZ_JADZSC010000001.1"/>
</dbReference>
<comment type="catalytic activity">
    <reaction evidence="13">
        <text>Hydrolysis of Ala-|-Gly bond in repressor LexA.</text>
        <dbReference type="EC" id="3.4.21.88"/>
    </reaction>
</comment>
<evidence type="ECO:0000256" key="2">
    <source>
        <dbReference type="ARBA" id="ARBA00011738"/>
    </source>
</evidence>
<dbReference type="AlphaFoldDB" id="A0A931HTB3"/>
<keyword evidence="7 13" id="KW-0068">Autocatalytic cleavage</keyword>
<dbReference type="EMBL" id="JADZSC010000001">
    <property type="protein sequence ID" value="MBH0229397.1"/>
    <property type="molecule type" value="Genomic_DNA"/>
</dbReference>
<name>A0A931HTB3_9BACI</name>
<dbReference type="EC" id="3.4.21.88" evidence="13"/>
<dbReference type="CDD" id="cd06529">
    <property type="entry name" value="S24_LexA-like"/>
    <property type="match status" value="1"/>
</dbReference>
<dbReference type="InterPro" id="IPR039418">
    <property type="entry name" value="LexA-like"/>
</dbReference>
<dbReference type="Gene3D" id="1.10.10.10">
    <property type="entry name" value="Winged helix-like DNA-binding domain superfamily/Winged helix DNA-binding domain"/>
    <property type="match status" value="1"/>
</dbReference>
<comment type="function">
    <text evidence="13">Represses a number of genes involved in the response to DNA damage (SOS response), including recA and lexA. In the presence of single-stranded DNA, RecA interacts with LexA causing an autocatalytic cleavage which disrupts the DNA-binding part of LexA, leading to derepression of the SOS regulon and eventually DNA repair.</text>
</comment>
<keyword evidence="12 13" id="KW-0742">SOS response</keyword>
<evidence type="ECO:0000256" key="12">
    <source>
        <dbReference type="ARBA" id="ARBA00023236"/>
    </source>
</evidence>
<keyword evidence="6 13" id="KW-0378">Hydrolase</keyword>
<keyword evidence="4 13" id="KW-0235">DNA replication</keyword>
<feature type="domain" description="LexA repressor DNA-binding" evidence="16">
    <location>
        <begin position="1"/>
        <end position="65"/>
    </location>
</feature>
<dbReference type="FunFam" id="2.10.109.10:FF:000001">
    <property type="entry name" value="LexA repressor"/>
    <property type="match status" value="1"/>
</dbReference>
<dbReference type="CDD" id="cd00090">
    <property type="entry name" value="HTH_ARSR"/>
    <property type="match status" value="1"/>
</dbReference>
<gene>
    <name evidence="13 17" type="primary">lexA</name>
    <name evidence="17" type="ORF">H0267_04135</name>
</gene>
<dbReference type="InterPro" id="IPR006197">
    <property type="entry name" value="Peptidase_S24_LexA"/>
</dbReference>
<evidence type="ECO:0000256" key="8">
    <source>
        <dbReference type="ARBA" id="ARBA00023015"/>
    </source>
</evidence>
<evidence type="ECO:0000256" key="9">
    <source>
        <dbReference type="ARBA" id="ARBA00023125"/>
    </source>
</evidence>
<dbReference type="HAMAP" id="MF_00015">
    <property type="entry name" value="LexA"/>
    <property type="match status" value="1"/>
</dbReference>
<evidence type="ECO:0000256" key="5">
    <source>
        <dbReference type="ARBA" id="ARBA00022763"/>
    </source>
</evidence>
<evidence type="ECO:0000256" key="10">
    <source>
        <dbReference type="ARBA" id="ARBA00023163"/>
    </source>
</evidence>
<keyword evidence="11 13" id="KW-0234">DNA repair</keyword>
<dbReference type="InterPro" id="IPR006200">
    <property type="entry name" value="LexA"/>
</dbReference>
<keyword evidence="5 13" id="KW-0227">DNA damage</keyword>
<organism evidence="17 18">
    <name type="scientific">Halobacillus yeomjeoni</name>
    <dbReference type="NCBI Taxonomy" id="311194"/>
    <lineage>
        <taxon>Bacteria</taxon>
        <taxon>Bacillati</taxon>
        <taxon>Bacillota</taxon>
        <taxon>Bacilli</taxon>
        <taxon>Bacillales</taxon>
        <taxon>Bacillaceae</taxon>
        <taxon>Halobacillus</taxon>
    </lineage>
</organism>
<feature type="domain" description="Peptidase S24/S26A/S26B/S26C" evidence="15">
    <location>
        <begin position="86"/>
        <end position="200"/>
    </location>
</feature>
<dbReference type="InterPro" id="IPR036286">
    <property type="entry name" value="LexA/Signal_pep-like_sf"/>
</dbReference>
<dbReference type="InterPro" id="IPR015927">
    <property type="entry name" value="Peptidase_S24_S26A/B/C"/>
</dbReference>
<keyword evidence="9 13" id="KW-0238">DNA-binding</keyword>
<keyword evidence="18" id="KW-1185">Reference proteome</keyword>
<dbReference type="GO" id="GO:0009432">
    <property type="term" value="P:SOS response"/>
    <property type="evidence" value="ECO:0007669"/>
    <property type="project" value="UniProtKB-UniRule"/>
</dbReference>
<feature type="DNA-binding region" description="H-T-H motif" evidence="13">
    <location>
        <begin position="28"/>
        <end position="48"/>
    </location>
</feature>
<evidence type="ECO:0000256" key="4">
    <source>
        <dbReference type="ARBA" id="ARBA00022705"/>
    </source>
</evidence>
<feature type="active site" description="For autocatalytic cleavage activity" evidence="13">
    <location>
        <position position="167"/>
    </location>
</feature>
<feature type="active site" description="For autocatalytic cleavage activity" evidence="13">
    <location>
        <position position="129"/>
    </location>
</feature>
<dbReference type="GO" id="GO:0006281">
    <property type="term" value="P:DNA repair"/>
    <property type="evidence" value="ECO:0007669"/>
    <property type="project" value="UniProtKB-UniRule"/>
</dbReference>
<keyword evidence="8 13" id="KW-0805">Transcription regulation</keyword>
<dbReference type="GO" id="GO:0004252">
    <property type="term" value="F:serine-type endopeptidase activity"/>
    <property type="evidence" value="ECO:0007669"/>
    <property type="project" value="UniProtKB-UniRule"/>
</dbReference>
<evidence type="ECO:0000256" key="14">
    <source>
        <dbReference type="RuleBase" id="RU003991"/>
    </source>
</evidence>
<dbReference type="PANTHER" id="PTHR33516">
    <property type="entry name" value="LEXA REPRESSOR"/>
    <property type="match status" value="1"/>
</dbReference>
<evidence type="ECO:0000256" key="6">
    <source>
        <dbReference type="ARBA" id="ARBA00022801"/>
    </source>
</evidence>
<dbReference type="InterPro" id="IPR006199">
    <property type="entry name" value="LexA_DNA-bd_dom"/>
</dbReference>
<evidence type="ECO:0000256" key="7">
    <source>
        <dbReference type="ARBA" id="ARBA00022813"/>
    </source>
</evidence>
<dbReference type="Pfam" id="PF00717">
    <property type="entry name" value="Peptidase_S24"/>
    <property type="match status" value="1"/>
</dbReference>
<comment type="subunit">
    <text evidence="2 13">Homodimer.</text>
</comment>
<dbReference type="PRINTS" id="PR00726">
    <property type="entry name" value="LEXASERPTASE"/>
</dbReference>
<feature type="site" description="Cleavage; by autolysis" evidence="13">
    <location>
        <begin position="93"/>
        <end position="94"/>
    </location>
</feature>
<dbReference type="InterPro" id="IPR011991">
    <property type="entry name" value="ArsR-like_HTH"/>
</dbReference>
<evidence type="ECO:0000256" key="3">
    <source>
        <dbReference type="ARBA" id="ARBA00022491"/>
    </source>
</evidence>
<reference evidence="17 18" key="1">
    <citation type="journal article" date="2005" name="Int. J. Syst. Evol. Microbiol.">
        <title>Halobacillus yeomjeoni sp. nov., isolated from a marine solar saltern in Korea.</title>
        <authorList>
            <person name="Yoon J.H."/>
            <person name="Kang S.J."/>
            <person name="Lee C.H."/>
            <person name="Oh H.W."/>
            <person name="Oh T.K."/>
        </authorList>
    </citation>
    <scope>NUCLEOTIDE SEQUENCE [LARGE SCALE GENOMIC DNA]</scope>
    <source>
        <strain evidence="17 18">KCTC 3957</strain>
    </source>
</reference>
<evidence type="ECO:0000259" key="15">
    <source>
        <dbReference type="Pfam" id="PF00717"/>
    </source>
</evidence>